<organism evidence="2 3">
    <name type="scientific">Mycolicibacterium vanbaalenii (strain DSM 7251 / JCM 13017 / BCRC 16820 / KCTC 9966 / NRRL B-24157 / PYR-1)</name>
    <name type="common">Mycobacterium vanbaalenii</name>
    <dbReference type="NCBI Taxonomy" id="350058"/>
    <lineage>
        <taxon>Bacteria</taxon>
        <taxon>Bacillati</taxon>
        <taxon>Actinomycetota</taxon>
        <taxon>Actinomycetes</taxon>
        <taxon>Mycobacteriales</taxon>
        <taxon>Mycobacteriaceae</taxon>
        <taxon>Mycolicibacterium</taxon>
    </lineage>
</organism>
<feature type="compositionally biased region" description="Polar residues" evidence="1">
    <location>
        <begin position="76"/>
        <end position="93"/>
    </location>
</feature>
<name>A1T3L6_MYCVP</name>
<reference evidence="2" key="1">
    <citation type="submission" date="2006-12" db="EMBL/GenBank/DDBJ databases">
        <title>Complete sequence of Mycobacterium vanbaalenii PYR-1.</title>
        <authorList>
            <consortium name="US DOE Joint Genome Institute"/>
            <person name="Copeland A."/>
            <person name="Lucas S."/>
            <person name="Lapidus A."/>
            <person name="Barry K."/>
            <person name="Detter J.C."/>
            <person name="Glavina del Rio T."/>
            <person name="Hammon N."/>
            <person name="Israni S."/>
            <person name="Dalin E."/>
            <person name="Tice H."/>
            <person name="Pitluck S."/>
            <person name="Singan V."/>
            <person name="Schmutz J."/>
            <person name="Larimer F."/>
            <person name="Land M."/>
            <person name="Hauser L."/>
            <person name="Kyrpides N."/>
            <person name="Anderson I.J."/>
            <person name="Miller C."/>
            <person name="Richardson P."/>
        </authorList>
    </citation>
    <scope>NUCLEOTIDE SEQUENCE [LARGE SCALE GENOMIC DNA]</scope>
    <source>
        <strain evidence="2">PYR-1</strain>
    </source>
</reference>
<sequence length="859" mass="81920">MSGTQSAESDDDADDSEGDASADDAEDAEEFVGDSGNGGSDDDAADDSEKDVDSSTDDGVGDFEGVVLDDAESEADSQLSVPQPASTESTEQSADVANDADGNADPIADAGPEAVTAPVALSGASAPAIPDGPAPVEPMGPLINSLWWAVPKSGGRSTNDASLTLAGTGIYPSVTSLFAFGGRCGLICDGADGTEQNPNGVGGGWLFGDGGDGWSSTLAGIAGGKGGAAGLLWGSGGDGGAGGAGAAGGTGGNAGLLWGNGGHGGAGGAGVNGAVGTSGVNNGRGGDGTAGGSGGAGGNAGLLSGRGGDGGVGGAGGKGGAGAHGSDAVAAEEDGGPGGSGGAGGNAGAGGVGGRGALLFGRGGDGGDGGSAGTGGAGGFGGTGGAIVVTLPGGKLSDSDGAGGAGGVGGAAGLGGDGGGGGLGGLLGQAGVNGDSGATAAAGNAGGVGGAGGLGGRLPIVDLNNASPAQATLAALIKKLGLPIQAATGIQLEDVDGRLVGPLNAYLYNTIIGKAIFDVGNTFSSASLSARVKEIVILSVGGQWGSEYELYAHKLAAQLFGIPADAIAALANGQAPVGLSGNELLAAQFVQELVSTRRVSDALFEAAEAAFGQTGVVDMVNLAGTYLGVSATLNAFKVRGPESFSAPVLPAAPSPVPASDEYGLGGRLPLIDLDTATPAQLDLAAKIKALAVPTQQATGIELVSPDGRLIGPLNGYLYNPVIGQALFEVGNAFASSSLSSRIKEIVILSVGGQWGSGYEVYAHEKVARLVGIPEEAIVSLASGHAPVGLSGSELVAARFVQELVSTYEVSSELYHSAEAAFGQAGLVDLVNLASTYLGASALLNVFEVPVPTAALITTS</sequence>
<feature type="compositionally biased region" description="Low complexity" evidence="1">
    <location>
        <begin position="94"/>
        <end position="105"/>
    </location>
</feature>
<feature type="compositionally biased region" description="Acidic residues" evidence="1">
    <location>
        <begin position="8"/>
        <end position="32"/>
    </location>
</feature>
<dbReference type="AlphaFoldDB" id="A1T3L6"/>
<dbReference type="eggNOG" id="COG2128">
    <property type="taxonomic scope" value="Bacteria"/>
</dbReference>
<feature type="compositionally biased region" description="Acidic residues" evidence="1">
    <location>
        <begin position="40"/>
        <end position="75"/>
    </location>
</feature>
<dbReference type="STRING" id="350058.Mvan_0928"/>
<keyword evidence="3" id="KW-1185">Reference proteome</keyword>
<dbReference type="Pfam" id="PF21526">
    <property type="entry name" value="PGRS"/>
    <property type="match status" value="1"/>
</dbReference>
<dbReference type="PANTHER" id="PTHR34846:SF11">
    <property type="entry name" value="4-CARBOXYMUCONOLACTONE DECARBOXYLASE FAMILY PROTEIN (AFU_ORTHOLOGUE AFUA_6G11590)"/>
    <property type="match status" value="1"/>
</dbReference>
<feature type="compositionally biased region" description="Gly residues" evidence="1">
    <location>
        <begin position="311"/>
        <end position="323"/>
    </location>
</feature>
<evidence type="ECO:0000256" key="1">
    <source>
        <dbReference type="SAM" id="MobiDB-lite"/>
    </source>
</evidence>
<accession>A1T3L6</accession>
<dbReference type="PANTHER" id="PTHR34846">
    <property type="entry name" value="4-CARBOXYMUCONOLACTONE DECARBOXYLASE FAMILY PROTEIN (AFU_ORTHOLOGUE AFUA_6G11590)"/>
    <property type="match status" value="1"/>
</dbReference>
<evidence type="ECO:0000313" key="3">
    <source>
        <dbReference type="Proteomes" id="UP000009159"/>
    </source>
</evidence>
<dbReference type="RefSeq" id="WP_011778201.1">
    <property type="nucleotide sequence ID" value="NC_008726.1"/>
</dbReference>
<dbReference type="Gene3D" id="1.20.1290.10">
    <property type="entry name" value="AhpD-like"/>
    <property type="match status" value="2"/>
</dbReference>
<proteinExistence type="predicted"/>
<dbReference type="InterPro" id="IPR029032">
    <property type="entry name" value="AhpD-like"/>
</dbReference>
<gene>
    <name evidence="2" type="ordered locus">Mvan_0928</name>
</gene>
<feature type="compositionally biased region" description="Gly residues" evidence="1">
    <location>
        <begin position="336"/>
        <end position="347"/>
    </location>
</feature>
<feature type="region of interest" description="Disordered" evidence="1">
    <location>
        <begin position="311"/>
        <end position="347"/>
    </location>
</feature>
<dbReference type="EMBL" id="CP000511">
    <property type="protein sequence ID" value="ABM11766.1"/>
    <property type="molecule type" value="Genomic_DNA"/>
</dbReference>
<evidence type="ECO:0000313" key="2">
    <source>
        <dbReference type="EMBL" id="ABM11766.1"/>
    </source>
</evidence>
<dbReference type="KEGG" id="mva:Mvan_0928"/>
<feature type="region of interest" description="Disordered" evidence="1">
    <location>
        <begin position="1"/>
        <end position="110"/>
    </location>
</feature>
<dbReference type="SUPFAM" id="SSF69118">
    <property type="entry name" value="AhpD-like"/>
    <property type="match status" value="2"/>
</dbReference>
<protein>
    <submittedName>
        <fullName evidence="2">Carboxymuconolactone decarboxylase</fullName>
    </submittedName>
</protein>
<dbReference type="HOGENOM" id="CLU_332838_0_0_11"/>
<dbReference type="InterPro" id="IPR048996">
    <property type="entry name" value="PGRS_rpt"/>
</dbReference>
<dbReference type="Proteomes" id="UP000009159">
    <property type="component" value="Chromosome"/>
</dbReference>